<dbReference type="Proteomes" id="UP000694865">
    <property type="component" value="Unplaced"/>
</dbReference>
<dbReference type="Pfam" id="PF13472">
    <property type="entry name" value="Lipase_GDSL_2"/>
    <property type="match status" value="1"/>
</dbReference>
<dbReference type="InterPro" id="IPR036514">
    <property type="entry name" value="SGNH_hydro_sf"/>
</dbReference>
<dbReference type="PANTHER" id="PTHR14209">
    <property type="entry name" value="ISOAMYL ACETATE-HYDROLYZING ESTERASE 1"/>
    <property type="match status" value="1"/>
</dbReference>
<dbReference type="InterPro" id="IPR045136">
    <property type="entry name" value="Iah1-like"/>
</dbReference>
<evidence type="ECO:0000313" key="2">
    <source>
        <dbReference type="Proteomes" id="UP000694865"/>
    </source>
</evidence>
<dbReference type="PANTHER" id="PTHR14209:SF19">
    <property type="entry name" value="ISOAMYL ACETATE-HYDROLYZING ESTERASE 1 HOMOLOG"/>
    <property type="match status" value="1"/>
</dbReference>
<feature type="domain" description="SGNH hydrolase-type esterase" evidence="1">
    <location>
        <begin position="7"/>
        <end position="132"/>
    </location>
</feature>
<evidence type="ECO:0000259" key="1">
    <source>
        <dbReference type="Pfam" id="PF13472"/>
    </source>
</evidence>
<dbReference type="InterPro" id="IPR013830">
    <property type="entry name" value="SGNH_hydro"/>
</dbReference>
<name>A0ABM0MW12_SACKO</name>
<accession>A0ABM0MW12</accession>
<keyword evidence="2" id="KW-1185">Reference proteome</keyword>
<sequence length="170" mass="19581">MVGSIAVLTLFFGTNDSVMEGYKQHVPLDDFKAKMKEMLQYLLSIGLANEKIVIITPPRVNETAWEKECKRHLGHPKNKTNEITSKYAEVCCHLGQAFHIDVLDLFNVMLREQNWERFLLSDGIHLSVDGAKLLHQHLLPIVLKKTSHLPTRFPLWRDVDDMHPENSLLQ</sequence>
<protein>
    <submittedName>
        <fullName evidence="3">Isoamyl acetate-hydrolyzing esterase 1 homolog</fullName>
    </submittedName>
</protein>
<evidence type="ECO:0000313" key="3">
    <source>
        <dbReference type="RefSeq" id="XP_006824203.1"/>
    </source>
</evidence>
<dbReference type="SUPFAM" id="SSF52266">
    <property type="entry name" value="SGNH hydrolase"/>
    <property type="match status" value="1"/>
</dbReference>
<gene>
    <name evidence="3" type="primary">LOC102806150</name>
</gene>
<proteinExistence type="predicted"/>
<dbReference type="GeneID" id="102806150"/>
<reference evidence="3" key="1">
    <citation type="submission" date="2025-08" db="UniProtKB">
        <authorList>
            <consortium name="RefSeq"/>
        </authorList>
    </citation>
    <scope>IDENTIFICATION</scope>
    <source>
        <tissue evidence="3">Testes</tissue>
    </source>
</reference>
<dbReference type="RefSeq" id="XP_006824203.1">
    <property type="nucleotide sequence ID" value="XM_006824140.1"/>
</dbReference>
<organism evidence="2 3">
    <name type="scientific">Saccoglossus kowalevskii</name>
    <name type="common">Acorn worm</name>
    <dbReference type="NCBI Taxonomy" id="10224"/>
    <lineage>
        <taxon>Eukaryota</taxon>
        <taxon>Metazoa</taxon>
        <taxon>Hemichordata</taxon>
        <taxon>Enteropneusta</taxon>
        <taxon>Harrimaniidae</taxon>
        <taxon>Saccoglossus</taxon>
    </lineage>
</organism>
<dbReference type="Gene3D" id="3.40.50.1110">
    <property type="entry name" value="SGNH hydrolase"/>
    <property type="match status" value="1"/>
</dbReference>